<dbReference type="InterPro" id="IPR003591">
    <property type="entry name" value="Leu-rich_rpt_typical-subtyp"/>
</dbReference>
<dbReference type="PROSITE" id="PS00107">
    <property type="entry name" value="PROTEIN_KINASE_ATP"/>
    <property type="match status" value="1"/>
</dbReference>
<keyword evidence="17" id="KW-0675">Receptor</keyword>
<evidence type="ECO:0000313" key="25">
    <source>
        <dbReference type="EMBL" id="RQO98873.1"/>
    </source>
</evidence>
<comment type="catalytic activity">
    <reaction evidence="19">
        <text>L-threonyl-[protein] + ATP = O-phospho-L-threonyl-[protein] + ADP + H(+)</text>
        <dbReference type="Rhea" id="RHEA:46608"/>
        <dbReference type="Rhea" id="RHEA-COMP:11060"/>
        <dbReference type="Rhea" id="RHEA-COMP:11605"/>
        <dbReference type="ChEBI" id="CHEBI:15378"/>
        <dbReference type="ChEBI" id="CHEBI:30013"/>
        <dbReference type="ChEBI" id="CHEBI:30616"/>
        <dbReference type="ChEBI" id="CHEBI:61977"/>
        <dbReference type="ChEBI" id="CHEBI:456216"/>
        <dbReference type="EC" id="2.7.11.1"/>
    </reaction>
</comment>
<evidence type="ECO:0000256" key="1">
    <source>
        <dbReference type="ARBA" id="ARBA00004162"/>
    </source>
</evidence>
<evidence type="ECO:0000256" key="6">
    <source>
        <dbReference type="ARBA" id="ARBA00022553"/>
    </source>
</evidence>
<feature type="chain" id="PRO_5018165064" description="non-specific serine/threonine protein kinase" evidence="23">
    <location>
        <begin position="24"/>
        <end position="975"/>
    </location>
</feature>
<dbReference type="InterPro" id="IPR001611">
    <property type="entry name" value="Leu-rich_rpt"/>
</dbReference>
<protein>
    <recommendedName>
        <fullName evidence="3">non-specific serine/threonine protein kinase</fullName>
        <ecNumber evidence="3">2.7.11.1</ecNumber>
    </recommendedName>
</protein>
<dbReference type="GO" id="GO:0005524">
    <property type="term" value="F:ATP binding"/>
    <property type="evidence" value="ECO:0007669"/>
    <property type="project" value="UniProtKB-UniRule"/>
</dbReference>
<dbReference type="Proteomes" id="UP000006729">
    <property type="component" value="Chromosome 13"/>
</dbReference>
<evidence type="ECO:0000256" key="11">
    <source>
        <dbReference type="ARBA" id="ARBA00022737"/>
    </source>
</evidence>
<keyword evidence="7" id="KW-0433">Leucine-rich repeat</keyword>
<dbReference type="InterPro" id="IPR050647">
    <property type="entry name" value="Plant_LRR-RLKs"/>
</dbReference>
<keyword evidence="15 22" id="KW-1133">Transmembrane helix</keyword>
<evidence type="ECO:0000256" key="8">
    <source>
        <dbReference type="ARBA" id="ARBA00022679"/>
    </source>
</evidence>
<dbReference type="InterPro" id="IPR032675">
    <property type="entry name" value="LRR_dom_sf"/>
</dbReference>
<dbReference type="PROSITE" id="PS50011">
    <property type="entry name" value="PROTEIN_KINASE_DOM"/>
    <property type="match status" value="1"/>
</dbReference>
<evidence type="ECO:0000256" key="5">
    <source>
        <dbReference type="ARBA" id="ARBA00022527"/>
    </source>
</evidence>
<evidence type="ECO:0000256" key="19">
    <source>
        <dbReference type="ARBA" id="ARBA00047899"/>
    </source>
</evidence>
<evidence type="ECO:0000256" key="16">
    <source>
        <dbReference type="ARBA" id="ARBA00023136"/>
    </source>
</evidence>
<keyword evidence="8" id="KW-0808">Transferase</keyword>
<reference evidence="25 26" key="1">
    <citation type="journal article" date="2006" name="Science">
        <title>The genome of black cottonwood, Populus trichocarpa (Torr. &amp; Gray).</title>
        <authorList>
            <person name="Tuskan G.A."/>
            <person name="Difazio S."/>
            <person name="Jansson S."/>
            <person name="Bohlmann J."/>
            <person name="Grigoriev I."/>
            <person name="Hellsten U."/>
            <person name="Putnam N."/>
            <person name="Ralph S."/>
            <person name="Rombauts S."/>
            <person name="Salamov A."/>
            <person name="Schein J."/>
            <person name="Sterck L."/>
            <person name="Aerts A."/>
            <person name="Bhalerao R.R."/>
            <person name="Bhalerao R.P."/>
            <person name="Blaudez D."/>
            <person name="Boerjan W."/>
            <person name="Brun A."/>
            <person name="Brunner A."/>
            <person name="Busov V."/>
            <person name="Campbell M."/>
            <person name="Carlson J."/>
            <person name="Chalot M."/>
            <person name="Chapman J."/>
            <person name="Chen G.L."/>
            <person name="Cooper D."/>
            <person name="Coutinho P.M."/>
            <person name="Couturier J."/>
            <person name="Covert S."/>
            <person name="Cronk Q."/>
            <person name="Cunningham R."/>
            <person name="Davis J."/>
            <person name="Degroeve S."/>
            <person name="Dejardin A."/>
            <person name="Depamphilis C."/>
            <person name="Detter J."/>
            <person name="Dirks B."/>
            <person name="Dubchak I."/>
            <person name="Duplessis S."/>
            <person name="Ehlting J."/>
            <person name="Ellis B."/>
            <person name="Gendler K."/>
            <person name="Goodstein D."/>
            <person name="Gribskov M."/>
            <person name="Grimwood J."/>
            <person name="Groover A."/>
            <person name="Gunter L."/>
            <person name="Hamberger B."/>
            <person name="Heinze B."/>
            <person name="Helariutta Y."/>
            <person name="Henrissat B."/>
            <person name="Holligan D."/>
            <person name="Holt R."/>
            <person name="Huang W."/>
            <person name="Islam-Faridi N."/>
            <person name="Jones S."/>
            <person name="Jones-Rhoades M."/>
            <person name="Jorgensen R."/>
            <person name="Joshi C."/>
            <person name="Kangasjarvi J."/>
            <person name="Karlsson J."/>
            <person name="Kelleher C."/>
            <person name="Kirkpatrick R."/>
            <person name="Kirst M."/>
            <person name="Kohler A."/>
            <person name="Kalluri U."/>
            <person name="Larimer F."/>
            <person name="Leebens-Mack J."/>
            <person name="Leple J.C."/>
            <person name="Locascio P."/>
            <person name="Lou Y."/>
            <person name="Lucas S."/>
            <person name="Martin F."/>
            <person name="Montanini B."/>
            <person name="Napoli C."/>
            <person name="Nelson D.R."/>
            <person name="Nelson C."/>
            <person name="Nieminen K."/>
            <person name="Nilsson O."/>
            <person name="Pereda V."/>
            <person name="Peter G."/>
            <person name="Philippe R."/>
            <person name="Pilate G."/>
            <person name="Poliakov A."/>
            <person name="Razumovskaya J."/>
            <person name="Richardson P."/>
            <person name="Rinaldi C."/>
            <person name="Ritland K."/>
            <person name="Rouze P."/>
            <person name="Ryaboy D."/>
            <person name="Schmutz J."/>
            <person name="Schrader J."/>
            <person name="Segerman B."/>
            <person name="Shin H."/>
            <person name="Siddiqui A."/>
            <person name="Sterky F."/>
            <person name="Terry A."/>
            <person name="Tsai C.J."/>
            <person name="Uberbacher E."/>
            <person name="Unneberg P."/>
            <person name="Vahala J."/>
            <person name="Wall K."/>
            <person name="Wessler S."/>
            <person name="Yang G."/>
            <person name="Yin T."/>
            <person name="Douglas C."/>
            <person name="Marra M."/>
            <person name="Sandberg G."/>
            <person name="Van de Peer Y."/>
            <person name="Rokhsar D."/>
        </authorList>
    </citation>
    <scope>NUCLEOTIDE SEQUENCE [LARGE SCALE GENOMIC DNA]</scope>
    <source>
        <strain evidence="26">cv. Nisqually</strain>
    </source>
</reference>
<proteinExistence type="inferred from homology"/>
<dbReference type="SUPFAM" id="SSF52058">
    <property type="entry name" value="L domain-like"/>
    <property type="match status" value="1"/>
</dbReference>
<keyword evidence="18" id="KW-0325">Glycoprotein</keyword>
<evidence type="ECO:0000256" key="15">
    <source>
        <dbReference type="ARBA" id="ARBA00022989"/>
    </source>
</evidence>
<sequence length="975" mass="107903">MSYHQNFIVTVFCLICYLMPAKSAFVCNFTDCQALFKFKAGIISDPEGQLQDWKEANPFCNWTGITCHQSIQNRVIDLELTNMDLQGSISPFLSNLSLLTKLSLQSNSFHGEIPTTLGVLSQLEYLNMSENKLTGAFPASLHGCQSLKFLDLTTNSLSGVIPEELGWMKNLTFLAISQNNLSGVIPAFLSNLTELTRLELAVNYFAGKIPWELGALTRLEILYLHLNFLEGAIPSSLSNCTALREISLIENRISGELPAEMGNKLQNLQKLYFINNNISGRIPVTFSNLSQITLLDLSINYLEGEVPEELGKLKNLEILYLHSNNLVSNSSLSFLTALTNCSFLQKLHLGSCLFAGSLPASIGNLSKDLYYFNLLNNRIRGEIPDSIGNLSGLVTLHLWDNRLDGTIPATFGKLKLLQRLYLGRNKLQGSIPDEMGQMENLGLLDLGNNSITGSIPSSLGNLSQLRYLDLSQNSLSGNIPIKLSQCTLMMQLDLSFNNLQGPLPPEITLLVNLNLFLNFSNNNLDGEIPASIGKLVSVQAIDLSVNKFSGMISSSIGSCASLEYLNLSKNMIEGLCGGSALMRLQPCVVQKKRRKVRKWAYYLLAITISCSLLLLIFVWVCVRKLFNKKSEAESEEPILMASPSFHGGRNLTQRELEIATNGFNDANLLGRGSFGSVYKAWIDDSISCVAVKVLIEDNRQSYKSLKRECQILSGIKHRNLVKMIGSIWSSQFKALILEFVGNGNLERHLYPSESEGENCRLTLKERLGIAIDIANALEYLHVGCSTQVVHCDLKPQNVLLDDDMVAHVADFGIGKLIFADKPTEYSTTTSVVRGSVGYIPPEYGQSTEVSSRGDVYSFGLMLLELITRKKPTSEMFADGLDLRKWVDAAFPHHILEIVDMSLKQESLSGDASGDLQKLEQCCLQVLNAGMMCTEENPLRRPPISLVTGELQLTWKEMGFDRLSMAGKESYDSDSV</sequence>
<comment type="catalytic activity">
    <reaction evidence="20">
        <text>L-seryl-[protein] + ATP = O-phospho-L-seryl-[protein] + ADP + H(+)</text>
        <dbReference type="Rhea" id="RHEA:17989"/>
        <dbReference type="Rhea" id="RHEA-COMP:9863"/>
        <dbReference type="Rhea" id="RHEA-COMP:11604"/>
        <dbReference type="ChEBI" id="CHEBI:15378"/>
        <dbReference type="ChEBI" id="CHEBI:29999"/>
        <dbReference type="ChEBI" id="CHEBI:30616"/>
        <dbReference type="ChEBI" id="CHEBI:83421"/>
        <dbReference type="ChEBI" id="CHEBI:456216"/>
        <dbReference type="EC" id="2.7.11.1"/>
    </reaction>
</comment>
<dbReference type="FunFam" id="3.80.10.10:FF:000095">
    <property type="entry name" value="LRR receptor-like serine/threonine-protein kinase GSO1"/>
    <property type="match status" value="1"/>
</dbReference>
<evidence type="ECO:0000256" key="14">
    <source>
        <dbReference type="ARBA" id="ARBA00022840"/>
    </source>
</evidence>
<feature type="transmembrane region" description="Helical" evidence="22">
    <location>
        <begin position="599"/>
        <end position="622"/>
    </location>
</feature>
<evidence type="ECO:0000256" key="20">
    <source>
        <dbReference type="ARBA" id="ARBA00048679"/>
    </source>
</evidence>
<accession>A0A3N7FV83</accession>
<organism evidence="25 26">
    <name type="scientific">Populus trichocarpa</name>
    <name type="common">Western balsam poplar</name>
    <name type="synonym">Populus balsamifera subsp. trichocarpa</name>
    <dbReference type="NCBI Taxonomy" id="3694"/>
    <lineage>
        <taxon>Eukaryota</taxon>
        <taxon>Viridiplantae</taxon>
        <taxon>Streptophyta</taxon>
        <taxon>Embryophyta</taxon>
        <taxon>Tracheophyta</taxon>
        <taxon>Spermatophyta</taxon>
        <taxon>Magnoliopsida</taxon>
        <taxon>eudicotyledons</taxon>
        <taxon>Gunneridae</taxon>
        <taxon>Pentapetalae</taxon>
        <taxon>rosids</taxon>
        <taxon>fabids</taxon>
        <taxon>Malpighiales</taxon>
        <taxon>Salicaceae</taxon>
        <taxon>Saliceae</taxon>
        <taxon>Populus</taxon>
    </lineage>
</organism>
<name>A0A3N7FV83_POPTR</name>
<keyword evidence="9 22" id="KW-0812">Transmembrane</keyword>
<dbReference type="Gene3D" id="1.10.510.10">
    <property type="entry name" value="Transferase(Phosphotransferase) domain 1"/>
    <property type="match status" value="1"/>
</dbReference>
<comment type="subcellular location">
    <subcellularLocation>
        <location evidence="1">Cell membrane</location>
        <topology evidence="1">Single-pass membrane protein</topology>
    </subcellularLocation>
</comment>
<keyword evidence="6" id="KW-0597">Phosphoprotein</keyword>
<gene>
    <name evidence="25" type="ORF">POPTR_013G020900</name>
</gene>
<dbReference type="InterPro" id="IPR000719">
    <property type="entry name" value="Prot_kinase_dom"/>
</dbReference>
<evidence type="ECO:0000256" key="3">
    <source>
        <dbReference type="ARBA" id="ARBA00012513"/>
    </source>
</evidence>
<dbReference type="SMART" id="SM00369">
    <property type="entry name" value="LRR_TYP"/>
    <property type="match status" value="9"/>
</dbReference>
<feature type="signal peptide" evidence="23">
    <location>
        <begin position="1"/>
        <end position="23"/>
    </location>
</feature>
<evidence type="ECO:0000256" key="4">
    <source>
        <dbReference type="ARBA" id="ARBA00022475"/>
    </source>
</evidence>
<dbReference type="FunFam" id="3.80.10.10:FF:000383">
    <property type="entry name" value="Leucine-rich repeat receptor protein kinase EMS1"/>
    <property type="match status" value="1"/>
</dbReference>
<dbReference type="PROSITE" id="PS51450">
    <property type="entry name" value="LRR"/>
    <property type="match status" value="2"/>
</dbReference>
<evidence type="ECO:0000256" key="12">
    <source>
        <dbReference type="ARBA" id="ARBA00022741"/>
    </source>
</evidence>
<dbReference type="Pfam" id="PF23598">
    <property type="entry name" value="LRR_14"/>
    <property type="match status" value="2"/>
</dbReference>
<evidence type="ECO:0000256" key="17">
    <source>
        <dbReference type="ARBA" id="ARBA00023170"/>
    </source>
</evidence>
<dbReference type="GO" id="GO:0004674">
    <property type="term" value="F:protein serine/threonine kinase activity"/>
    <property type="evidence" value="ECO:0007669"/>
    <property type="project" value="UniProtKB-KW"/>
</dbReference>
<keyword evidence="12 21" id="KW-0547">Nucleotide-binding</keyword>
<dbReference type="InterPro" id="IPR055414">
    <property type="entry name" value="LRR_R13L4/SHOC2-like"/>
</dbReference>
<dbReference type="EC" id="2.7.11.1" evidence="3"/>
<dbReference type="Pfam" id="PF08263">
    <property type="entry name" value="LRRNT_2"/>
    <property type="match status" value="1"/>
</dbReference>
<keyword evidence="13" id="KW-0418">Kinase</keyword>
<dbReference type="SUPFAM" id="SSF56112">
    <property type="entry name" value="Protein kinase-like (PK-like)"/>
    <property type="match status" value="1"/>
</dbReference>
<dbReference type="InterPro" id="IPR017441">
    <property type="entry name" value="Protein_kinase_ATP_BS"/>
</dbReference>
<dbReference type="Gene3D" id="3.80.10.10">
    <property type="entry name" value="Ribonuclease Inhibitor"/>
    <property type="match status" value="3"/>
</dbReference>
<evidence type="ECO:0000256" key="9">
    <source>
        <dbReference type="ARBA" id="ARBA00022692"/>
    </source>
</evidence>
<keyword evidence="16 22" id="KW-0472">Membrane</keyword>
<evidence type="ECO:0000256" key="21">
    <source>
        <dbReference type="PROSITE-ProRule" id="PRU10141"/>
    </source>
</evidence>
<dbReference type="InterPro" id="IPR011009">
    <property type="entry name" value="Kinase-like_dom_sf"/>
</dbReference>
<evidence type="ECO:0000256" key="22">
    <source>
        <dbReference type="SAM" id="Phobius"/>
    </source>
</evidence>
<feature type="binding site" evidence="21">
    <location>
        <position position="692"/>
    </location>
    <ligand>
        <name>ATP</name>
        <dbReference type="ChEBI" id="CHEBI:30616"/>
    </ligand>
</feature>
<dbReference type="PRINTS" id="PR00019">
    <property type="entry name" value="LEURICHRPT"/>
</dbReference>
<dbReference type="FunFam" id="1.10.510.10:FF:000358">
    <property type="entry name" value="Putative leucine-rich repeat receptor-like serine/threonine-protein kinase"/>
    <property type="match status" value="1"/>
</dbReference>
<evidence type="ECO:0000256" key="7">
    <source>
        <dbReference type="ARBA" id="ARBA00022614"/>
    </source>
</evidence>
<keyword evidence="10 23" id="KW-0732">Signal</keyword>
<dbReference type="Pfam" id="PF00560">
    <property type="entry name" value="LRR_1"/>
    <property type="match status" value="1"/>
</dbReference>
<dbReference type="GO" id="GO:0005886">
    <property type="term" value="C:plasma membrane"/>
    <property type="evidence" value="ECO:0007669"/>
    <property type="project" value="UniProtKB-SubCell"/>
</dbReference>
<evidence type="ECO:0000256" key="13">
    <source>
        <dbReference type="ARBA" id="ARBA00022777"/>
    </source>
</evidence>
<dbReference type="FunFam" id="3.80.10.10:FF:000565">
    <property type="entry name" value="Leucine-rich repeat receptor-like kinase protein FLORAL ORGAN NUMBER1"/>
    <property type="match status" value="1"/>
</dbReference>
<evidence type="ECO:0000256" key="10">
    <source>
        <dbReference type="ARBA" id="ARBA00022729"/>
    </source>
</evidence>
<dbReference type="AlphaFoldDB" id="A0A3N7FV83"/>
<evidence type="ECO:0000313" key="26">
    <source>
        <dbReference type="Proteomes" id="UP000006729"/>
    </source>
</evidence>
<keyword evidence="5" id="KW-0723">Serine/threonine-protein kinase</keyword>
<dbReference type="PROSITE" id="PS00108">
    <property type="entry name" value="PROTEIN_KINASE_ST"/>
    <property type="match status" value="1"/>
</dbReference>
<keyword evidence="4" id="KW-1003">Cell membrane</keyword>
<dbReference type="PANTHER" id="PTHR48056:SF83">
    <property type="entry name" value="LRR RECEPTOR-LIKE SERINE_THREONINE-PROTEIN KINASE FLS2"/>
    <property type="match status" value="1"/>
</dbReference>
<dbReference type="SUPFAM" id="SSF52047">
    <property type="entry name" value="RNI-like"/>
    <property type="match status" value="1"/>
</dbReference>
<evidence type="ECO:0000256" key="18">
    <source>
        <dbReference type="ARBA" id="ARBA00023180"/>
    </source>
</evidence>
<dbReference type="FunFam" id="3.80.10.10:FF:000041">
    <property type="entry name" value="LRR receptor-like serine/threonine-protein kinase ERECTA"/>
    <property type="match status" value="1"/>
</dbReference>
<dbReference type="Gene3D" id="3.30.200.20">
    <property type="entry name" value="Phosphorylase Kinase, domain 1"/>
    <property type="match status" value="1"/>
</dbReference>
<dbReference type="Pfam" id="PF00069">
    <property type="entry name" value="Pkinase"/>
    <property type="match status" value="1"/>
</dbReference>
<evidence type="ECO:0000256" key="23">
    <source>
        <dbReference type="SAM" id="SignalP"/>
    </source>
</evidence>
<dbReference type="SMART" id="SM00365">
    <property type="entry name" value="LRR_SD22"/>
    <property type="match status" value="5"/>
</dbReference>
<dbReference type="PANTHER" id="PTHR48056">
    <property type="entry name" value="LRR RECEPTOR-LIKE SERINE/THREONINE-PROTEIN KINASE-RELATED"/>
    <property type="match status" value="1"/>
</dbReference>
<keyword evidence="14 21" id="KW-0067">ATP-binding</keyword>
<comment type="similarity">
    <text evidence="2">Belongs to the protein kinase superfamily. Ser/Thr protein kinase family.</text>
</comment>
<dbReference type="SMART" id="SM00220">
    <property type="entry name" value="S_TKc"/>
    <property type="match status" value="1"/>
</dbReference>
<keyword evidence="26" id="KW-1185">Reference proteome</keyword>
<dbReference type="InterPro" id="IPR013210">
    <property type="entry name" value="LRR_N_plant-typ"/>
</dbReference>
<keyword evidence="11" id="KW-0677">Repeat</keyword>
<evidence type="ECO:0000256" key="2">
    <source>
        <dbReference type="ARBA" id="ARBA00008684"/>
    </source>
</evidence>
<feature type="domain" description="Protein kinase" evidence="24">
    <location>
        <begin position="663"/>
        <end position="952"/>
    </location>
</feature>
<evidence type="ECO:0000259" key="24">
    <source>
        <dbReference type="PROSITE" id="PS50011"/>
    </source>
</evidence>
<dbReference type="EMBL" id="CM009302">
    <property type="protein sequence ID" value="RQO98873.1"/>
    <property type="molecule type" value="Genomic_DNA"/>
</dbReference>
<dbReference type="InterPro" id="IPR008271">
    <property type="entry name" value="Ser/Thr_kinase_AS"/>
</dbReference>